<keyword evidence="8 13" id="KW-1133">Transmembrane helix</keyword>
<dbReference type="OrthoDB" id="9776737at2"/>
<feature type="transmembrane region" description="Helical" evidence="13">
    <location>
        <begin position="606"/>
        <end position="625"/>
    </location>
</feature>
<comment type="similarity">
    <text evidence="3">Belongs to the glycosyltransferase 39 family.</text>
</comment>
<feature type="transmembrane region" description="Helical" evidence="13">
    <location>
        <begin position="1019"/>
        <end position="1038"/>
    </location>
</feature>
<evidence type="ECO:0000256" key="10">
    <source>
        <dbReference type="ARBA" id="ARBA00024033"/>
    </source>
</evidence>
<dbReference type="Pfam" id="PF09594">
    <property type="entry name" value="GT87"/>
    <property type="match status" value="1"/>
</dbReference>
<feature type="transmembrane region" description="Helical" evidence="13">
    <location>
        <begin position="383"/>
        <end position="403"/>
    </location>
</feature>
<feature type="transmembrane region" description="Helical" evidence="13">
    <location>
        <begin position="464"/>
        <end position="483"/>
    </location>
</feature>
<feature type="transmembrane region" description="Helical" evidence="13">
    <location>
        <begin position="1075"/>
        <end position="1098"/>
    </location>
</feature>
<evidence type="ECO:0000256" key="13">
    <source>
        <dbReference type="SAM" id="Phobius"/>
    </source>
</evidence>
<evidence type="ECO:0000256" key="5">
    <source>
        <dbReference type="ARBA" id="ARBA00022676"/>
    </source>
</evidence>
<evidence type="ECO:0000259" key="14">
    <source>
        <dbReference type="Pfam" id="PF02366"/>
    </source>
</evidence>
<name>A0A7X3CPV9_9BACL</name>
<dbReference type="InterPro" id="IPR003342">
    <property type="entry name" value="ArnT-like_N"/>
</dbReference>
<feature type="transmembrane region" description="Helical" evidence="13">
    <location>
        <begin position="235"/>
        <end position="252"/>
    </location>
</feature>
<evidence type="ECO:0000256" key="8">
    <source>
        <dbReference type="ARBA" id="ARBA00022989"/>
    </source>
</evidence>
<evidence type="ECO:0000313" key="17">
    <source>
        <dbReference type="Proteomes" id="UP000447876"/>
    </source>
</evidence>
<feature type="transmembrane region" description="Helical" evidence="13">
    <location>
        <begin position="637"/>
        <end position="661"/>
    </location>
</feature>
<dbReference type="InterPro" id="IPR018584">
    <property type="entry name" value="GT87"/>
</dbReference>
<feature type="transmembrane region" description="Helical" evidence="13">
    <location>
        <begin position="944"/>
        <end position="961"/>
    </location>
</feature>
<evidence type="ECO:0000256" key="7">
    <source>
        <dbReference type="ARBA" id="ARBA00022692"/>
    </source>
</evidence>
<evidence type="ECO:0000256" key="6">
    <source>
        <dbReference type="ARBA" id="ARBA00022679"/>
    </source>
</evidence>
<feature type="domain" description="ArnT-like N-terminal" evidence="14">
    <location>
        <begin position="916"/>
        <end position="1095"/>
    </location>
</feature>
<feature type="transmembrane region" description="Helical" evidence="13">
    <location>
        <begin position="535"/>
        <end position="553"/>
    </location>
</feature>
<feature type="transmembrane region" description="Helical" evidence="13">
    <location>
        <begin position="560"/>
        <end position="578"/>
    </location>
</feature>
<evidence type="ECO:0000256" key="9">
    <source>
        <dbReference type="ARBA" id="ARBA00023136"/>
    </source>
</evidence>
<evidence type="ECO:0000256" key="2">
    <source>
        <dbReference type="ARBA" id="ARBA00004922"/>
    </source>
</evidence>
<accession>A0A7X3CPV9</accession>
<dbReference type="Proteomes" id="UP000447876">
    <property type="component" value="Unassembled WGS sequence"/>
</dbReference>
<keyword evidence="9 13" id="KW-0472">Membrane</keyword>
<dbReference type="InterPro" id="IPR027005">
    <property type="entry name" value="PMT-like"/>
</dbReference>
<feature type="transmembrane region" description="Helical" evidence="13">
    <location>
        <begin position="272"/>
        <end position="291"/>
    </location>
</feature>
<comment type="similarity">
    <text evidence="10">Belongs to the glycosyltransferase 87 family.</text>
</comment>
<feature type="transmembrane region" description="Helical" evidence="13">
    <location>
        <begin position="1221"/>
        <end position="1239"/>
    </location>
</feature>
<feature type="transmembrane region" description="Helical" evidence="13">
    <location>
        <begin position="707"/>
        <end position="726"/>
    </location>
</feature>
<dbReference type="Pfam" id="PF16192">
    <property type="entry name" value="PMT_4TMC"/>
    <property type="match status" value="1"/>
</dbReference>
<dbReference type="InterPro" id="IPR008979">
    <property type="entry name" value="Galactose-bd-like_sf"/>
</dbReference>
<dbReference type="EMBL" id="WNZW01000006">
    <property type="protein sequence ID" value="MUG46572.1"/>
    <property type="molecule type" value="Genomic_DNA"/>
</dbReference>
<evidence type="ECO:0000259" key="15">
    <source>
        <dbReference type="Pfam" id="PF16192"/>
    </source>
</evidence>
<reference evidence="16 17" key="1">
    <citation type="submission" date="2019-11" db="EMBL/GenBank/DDBJ databases">
        <title>Draft genome sequences of five Paenibacillus species of dairy origin.</title>
        <authorList>
            <person name="Olajide A.M."/>
            <person name="Chen S."/>
            <person name="Lapointe G."/>
        </authorList>
    </citation>
    <scope>NUCLEOTIDE SEQUENCE [LARGE SCALE GENOMIC DNA]</scope>
    <source>
        <strain evidence="16 17">12CR55</strain>
    </source>
</reference>
<evidence type="ECO:0000256" key="3">
    <source>
        <dbReference type="ARBA" id="ARBA00007222"/>
    </source>
</evidence>
<comment type="pathway">
    <text evidence="2">Protein modification; protein glycosylation.</text>
</comment>
<dbReference type="RefSeq" id="WP_155611941.1">
    <property type="nucleotide sequence ID" value="NZ_WNZW01000006.1"/>
</dbReference>
<keyword evidence="6 16" id="KW-0808">Transferase</keyword>
<proteinExistence type="inferred from homology"/>
<evidence type="ECO:0000256" key="1">
    <source>
        <dbReference type="ARBA" id="ARBA00004651"/>
    </source>
</evidence>
<protein>
    <recommendedName>
        <fullName evidence="11">Polyprenol-phosphate-mannose--protein mannosyltransferase</fullName>
    </recommendedName>
    <alternativeName>
        <fullName evidence="12">Protein O-mannosyltransferase</fullName>
    </alternativeName>
</protein>
<comment type="subcellular location">
    <subcellularLocation>
        <location evidence="1">Cell membrane</location>
        <topology evidence="1">Multi-pass membrane protein</topology>
    </subcellularLocation>
</comment>
<sequence>MASFVKRAAMLLAIGIFVLFTPFEPGTVRALEHNLVQNPGFELGDSEAPEAWETDRWSREEGASQFGVIQGDAHSGDRSAWIENVDPDHAKWVQQVTVEPGSKYLISAWIKVLSIGGGEIGANIFPLGVGGAYPHVIEPSGKWQQIQFYGESGPEQRELTIAAALGGYGRLNTGKALFDDIRVEKVESLPAGITALPLSTDISGNIGGGGADHPDGETGLGNGEASSAATSHVPVLPIMLWSALFAILFAWLYRRMITESHPLDRSGSYQGWMWLVMIAGLLLRIWIGYTVRGFETDLNTFMGWAHHAVDKGLGGFYSEGVFADYPPGYIYVLYVLGLTQKWLGLGYGSAGAMLLFKLPSILADLAAGYLLYRVGCRKFGGRLGWALATVYLFNPAVLINSAGWGQADAFYALFLISSLTALSERRLEKSAVWFAIAAIIKPQTFIFTPVWLLALLYYRSWKRISVSVLLGAAVFALLALPFFWNQGGLPALIGLYKTTLASYPYATVNAFNLYALFGHNWAPLDQRWLLLPFRTWGMLFILAAVAYAIYISLRRRGRDLTKTFFIALALIVIVFVAGTKMHERYMFPALLLCLFSFIQSRDRRLLYLYLGFSMTQYVNVAYVLGHLNLGMSPGNHGIVLLCSLANVVLLVCTLITGYRMYVQKKRQPVKRQDEKEREANDALLLEELASKEKRRSLYKIRFQSRDWLWVGLVTLLYAALALYQLGSTKAPVTEWKPTKPVSFYVDFGEAKTVERVHFFGGASTGAFKLDFGNDPASWEKTIELSDDIGAVFAWKSEAVGIEARYARITVEHVGISLHEMAFYEAGHDKPVPIAGIYDETEGARGSDRSALLFDEASTSVIYPGFINSTYFDEIYHARTAYEYWHHLPPYETTHPPLGKLLIGLGMQLFGFSPLGWRIAGTLFGAAMLPLIYRFALQLFGQRKYAVMSMVLLAAEFMHFAQTRIATIDVYAVFFILLMFYGMNRYLHMNFHKQPLGKTLVPLAWTGLFFGIGISTKWIVLYGGAGLAMMLLLSLLSRYKEYAAVKRRAKTRGGNEEPERQELYHRIQDGFWRKTLITLGCCCIFFVAIPAAIYTFSYIPALAATEGGFNLSNLIQAQKDMFDYHSRLVGSHPFASSWWEWPLMKRPVWFYSAQGEAGGLARGMVSSIVTIGNPLIWWTGIVAMAAALWLTVKRREFGKYVMWIAFLAQYIPWMLVTRETFLYHYFAMVPFVIVAIVYITSLAEQKWARFKYVRYAFICAAVLLFAMFYPVLSGMAVNSGYVEHVLRWFPTWIF</sequence>
<dbReference type="SUPFAM" id="SSF49785">
    <property type="entry name" value="Galactose-binding domain-like"/>
    <property type="match status" value="1"/>
</dbReference>
<feature type="transmembrane region" description="Helical" evidence="13">
    <location>
        <begin position="914"/>
        <end position="932"/>
    </location>
</feature>
<evidence type="ECO:0000256" key="11">
    <source>
        <dbReference type="ARBA" id="ARBA00093617"/>
    </source>
</evidence>
<feature type="transmembrane region" description="Helical" evidence="13">
    <location>
        <begin position="350"/>
        <end position="371"/>
    </location>
</feature>
<feature type="transmembrane region" description="Helical" evidence="13">
    <location>
        <begin position="495"/>
        <end position="515"/>
    </location>
</feature>
<feature type="transmembrane region" description="Helical" evidence="13">
    <location>
        <begin position="995"/>
        <end position="1013"/>
    </location>
</feature>
<evidence type="ECO:0000313" key="16">
    <source>
        <dbReference type="EMBL" id="MUG46572.1"/>
    </source>
</evidence>
<feature type="transmembrane region" description="Helical" evidence="13">
    <location>
        <begin position="967"/>
        <end position="983"/>
    </location>
</feature>
<dbReference type="InterPro" id="IPR032421">
    <property type="entry name" value="PMT_4TMC"/>
</dbReference>
<keyword evidence="5" id="KW-0328">Glycosyltransferase</keyword>
<comment type="caution">
    <text evidence="16">The sequence shown here is derived from an EMBL/GenBank/DDBJ whole genome shotgun (WGS) entry which is preliminary data.</text>
</comment>
<keyword evidence="4" id="KW-1003">Cell membrane</keyword>
<dbReference type="GO" id="GO:0005886">
    <property type="term" value="C:plasma membrane"/>
    <property type="evidence" value="ECO:0007669"/>
    <property type="project" value="UniProtKB-SubCell"/>
</dbReference>
<keyword evidence="7 13" id="KW-0812">Transmembrane</keyword>
<organism evidence="16 17">
    <name type="scientific">Paenibacillus woosongensis</name>
    <dbReference type="NCBI Taxonomy" id="307580"/>
    <lineage>
        <taxon>Bacteria</taxon>
        <taxon>Bacillati</taxon>
        <taxon>Bacillota</taxon>
        <taxon>Bacilli</taxon>
        <taxon>Bacillales</taxon>
        <taxon>Paenibacillaceae</taxon>
        <taxon>Paenibacillus</taxon>
    </lineage>
</organism>
<evidence type="ECO:0000256" key="12">
    <source>
        <dbReference type="ARBA" id="ARBA00093644"/>
    </source>
</evidence>
<feature type="transmembrane region" description="Helical" evidence="13">
    <location>
        <begin position="431"/>
        <end position="458"/>
    </location>
</feature>
<dbReference type="GO" id="GO:0006493">
    <property type="term" value="P:protein O-linked glycosylation"/>
    <property type="evidence" value="ECO:0007669"/>
    <property type="project" value="InterPro"/>
</dbReference>
<dbReference type="GO" id="GO:0000030">
    <property type="term" value="F:mannosyltransferase activity"/>
    <property type="evidence" value="ECO:0007669"/>
    <property type="project" value="InterPro"/>
</dbReference>
<dbReference type="Gene3D" id="2.60.120.260">
    <property type="entry name" value="Galactose-binding domain-like"/>
    <property type="match status" value="2"/>
</dbReference>
<feature type="transmembrane region" description="Helical" evidence="13">
    <location>
        <begin position="1251"/>
        <end position="1271"/>
    </location>
</feature>
<dbReference type="Pfam" id="PF02366">
    <property type="entry name" value="PMT"/>
    <property type="match status" value="1"/>
</dbReference>
<dbReference type="PANTHER" id="PTHR10050:SF53">
    <property type="entry name" value="CHROMOSOME UNDETERMINED SCAFFOLD_67, WHOLE GENOME SHOTGUN SEQUENCE"/>
    <property type="match status" value="1"/>
</dbReference>
<feature type="transmembrane region" description="Helical" evidence="13">
    <location>
        <begin position="1174"/>
        <end position="1191"/>
    </location>
</feature>
<feature type="domain" description="Protein O-mannosyl-transferase C-terminal four TM" evidence="15">
    <location>
        <begin position="1111"/>
        <end position="1291"/>
    </location>
</feature>
<feature type="transmembrane region" description="Helical" evidence="13">
    <location>
        <begin position="1198"/>
        <end position="1215"/>
    </location>
</feature>
<gene>
    <name evidence="16" type="ORF">GNP95_16410</name>
</gene>
<dbReference type="PANTHER" id="PTHR10050">
    <property type="entry name" value="DOLICHYL-PHOSPHATE-MANNOSE--PROTEIN MANNOSYLTRANSFERASE"/>
    <property type="match status" value="1"/>
</dbReference>
<evidence type="ECO:0000256" key="4">
    <source>
        <dbReference type="ARBA" id="ARBA00022475"/>
    </source>
</evidence>